<dbReference type="InterPro" id="IPR045628">
    <property type="entry name" value="Lhr_WH_dom"/>
</dbReference>
<dbReference type="OrthoDB" id="9815222at2"/>
<dbReference type="GO" id="GO:0003677">
    <property type="term" value="F:DNA binding"/>
    <property type="evidence" value="ECO:0007669"/>
    <property type="project" value="UniProtKB-KW"/>
</dbReference>
<dbReference type="GO" id="GO:0004386">
    <property type="term" value="F:helicase activity"/>
    <property type="evidence" value="ECO:0007669"/>
    <property type="project" value="UniProtKB-KW"/>
</dbReference>
<evidence type="ECO:0000256" key="9">
    <source>
        <dbReference type="ARBA" id="ARBA00093467"/>
    </source>
</evidence>
<evidence type="ECO:0000256" key="7">
    <source>
        <dbReference type="ARBA" id="ARBA00023204"/>
    </source>
</evidence>
<evidence type="ECO:0000256" key="2">
    <source>
        <dbReference type="ARBA" id="ARBA00022763"/>
    </source>
</evidence>
<accession>A0A1I3F1U2</accession>
<dbReference type="AlphaFoldDB" id="A0A1I3F1U2"/>
<dbReference type="Gene3D" id="3.40.50.300">
    <property type="entry name" value="P-loop containing nucleotide triphosphate hydrolases"/>
    <property type="match status" value="2"/>
</dbReference>
<keyword evidence="1" id="KW-0547">Nucleotide-binding</keyword>
<evidence type="ECO:0000259" key="10">
    <source>
        <dbReference type="PROSITE" id="PS51192"/>
    </source>
</evidence>
<dbReference type="InterPro" id="IPR017170">
    <property type="entry name" value="Lhr-like"/>
</dbReference>
<evidence type="ECO:0000256" key="3">
    <source>
        <dbReference type="ARBA" id="ARBA00022801"/>
    </source>
</evidence>
<dbReference type="InterPro" id="IPR026362">
    <property type="entry name" value="DEXH_lig_assoc"/>
</dbReference>
<dbReference type="GO" id="GO:0016887">
    <property type="term" value="F:ATP hydrolysis activity"/>
    <property type="evidence" value="ECO:0007669"/>
    <property type="project" value="TreeGrafter"/>
</dbReference>
<keyword evidence="8" id="KW-0413">Isomerase</keyword>
<dbReference type="Pfam" id="PF00270">
    <property type="entry name" value="DEAD"/>
    <property type="match status" value="1"/>
</dbReference>
<dbReference type="GO" id="GO:0006281">
    <property type="term" value="P:DNA repair"/>
    <property type="evidence" value="ECO:0007669"/>
    <property type="project" value="UniProtKB-KW"/>
</dbReference>
<dbReference type="Pfam" id="PF08494">
    <property type="entry name" value="DEAD_assoc"/>
    <property type="match status" value="1"/>
</dbReference>
<dbReference type="RefSeq" id="WP_092859328.1">
    <property type="nucleotide sequence ID" value="NZ_FOQH01000004.1"/>
</dbReference>
<dbReference type="GO" id="GO:0005524">
    <property type="term" value="F:ATP binding"/>
    <property type="evidence" value="ECO:0007669"/>
    <property type="project" value="UniProtKB-KW"/>
</dbReference>
<keyword evidence="6" id="KW-0238">DNA-binding</keyword>
<dbReference type="InterPro" id="IPR013701">
    <property type="entry name" value="Lhr-like_DEAD/DEAH_assoc"/>
</dbReference>
<dbReference type="PROSITE" id="PS51192">
    <property type="entry name" value="HELICASE_ATP_BIND_1"/>
    <property type="match status" value="1"/>
</dbReference>
<dbReference type="PANTHER" id="PTHR47962">
    <property type="entry name" value="ATP-DEPENDENT HELICASE LHR-RELATED-RELATED"/>
    <property type="match status" value="1"/>
</dbReference>
<dbReference type="InterPro" id="IPR027417">
    <property type="entry name" value="P-loop_NTPase"/>
</dbReference>
<feature type="domain" description="Helicase C-terminal" evidence="11">
    <location>
        <begin position="241"/>
        <end position="384"/>
    </location>
</feature>
<dbReference type="InterPro" id="IPR001650">
    <property type="entry name" value="Helicase_C-like"/>
</dbReference>
<dbReference type="Proteomes" id="UP000199377">
    <property type="component" value="Unassembled WGS sequence"/>
</dbReference>
<evidence type="ECO:0000256" key="4">
    <source>
        <dbReference type="ARBA" id="ARBA00022806"/>
    </source>
</evidence>
<dbReference type="STRING" id="1114924.SAMN05216258_10411"/>
<feature type="domain" description="Helicase ATP-binding" evidence="10">
    <location>
        <begin position="34"/>
        <end position="204"/>
    </location>
</feature>
<evidence type="ECO:0000256" key="6">
    <source>
        <dbReference type="ARBA" id="ARBA00023125"/>
    </source>
</evidence>
<keyword evidence="4 12" id="KW-0347">Helicase</keyword>
<keyword evidence="5" id="KW-0067">ATP-binding</keyword>
<dbReference type="NCBIfam" id="TIGR04121">
    <property type="entry name" value="DEXH_lig_assoc"/>
    <property type="match status" value="1"/>
</dbReference>
<organism evidence="12 13">
    <name type="scientific">Albimonas pacifica</name>
    <dbReference type="NCBI Taxonomy" id="1114924"/>
    <lineage>
        <taxon>Bacteria</taxon>
        <taxon>Pseudomonadati</taxon>
        <taxon>Pseudomonadota</taxon>
        <taxon>Alphaproteobacteria</taxon>
        <taxon>Rhodobacterales</taxon>
        <taxon>Paracoccaceae</taxon>
        <taxon>Albimonas</taxon>
    </lineage>
</organism>
<evidence type="ECO:0000256" key="8">
    <source>
        <dbReference type="ARBA" id="ARBA00023235"/>
    </source>
</evidence>
<protein>
    <submittedName>
        <fullName evidence="12">ATP-dependent helicase Lhr and Lhr-like helicase</fullName>
    </submittedName>
</protein>
<keyword evidence="7" id="KW-0234">DNA repair</keyword>
<evidence type="ECO:0000256" key="1">
    <source>
        <dbReference type="ARBA" id="ARBA00022741"/>
    </source>
</evidence>
<dbReference type="SMART" id="SM00490">
    <property type="entry name" value="HELICc"/>
    <property type="match status" value="1"/>
</dbReference>
<reference evidence="12 13" key="1">
    <citation type="submission" date="2016-10" db="EMBL/GenBank/DDBJ databases">
        <authorList>
            <person name="de Groot N.N."/>
        </authorList>
    </citation>
    <scope>NUCLEOTIDE SEQUENCE [LARGE SCALE GENOMIC DNA]</scope>
    <source>
        <strain evidence="12 13">CGMCC 1.11030</strain>
    </source>
</reference>
<dbReference type="EMBL" id="FOQH01000004">
    <property type="protein sequence ID" value="SFI05206.1"/>
    <property type="molecule type" value="Genomic_DNA"/>
</dbReference>
<dbReference type="InterPro" id="IPR011545">
    <property type="entry name" value="DEAD/DEAH_box_helicase_dom"/>
</dbReference>
<dbReference type="InterPro" id="IPR014001">
    <property type="entry name" value="Helicase_ATP-bd"/>
</dbReference>
<dbReference type="Pfam" id="PF00271">
    <property type="entry name" value="Helicase_C"/>
    <property type="match status" value="1"/>
</dbReference>
<gene>
    <name evidence="12" type="ORF">SAMN05216258_10411</name>
</gene>
<dbReference type="PIRSF" id="PIRSF037307">
    <property type="entry name" value="Lhr-like_helic_prd"/>
    <property type="match status" value="1"/>
</dbReference>
<keyword evidence="3" id="KW-0378">Hydrolase</keyword>
<evidence type="ECO:0000256" key="5">
    <source>
        <dbReference type="ARBA" id="ARBA00022840"/>
    </source>
</evidence>
<evidence type="ECO:0000313" key="13">
    <source>
        <dbReference type="Proteomes" id="UP000199377"/>
    </source>
</evidence>
<dbReference type="PANTHER" id="PTHR47962:SF3">
    <property type="entry name" value="LARGE ATP-DEPENDENT HELICASE-RELATED PROTEIN"/>
    <property type="match status" value="1"/>
</dbReference>
<keyword evidence="2" id="KW-0227">DNA damage</keyword>
<dbReference type="Pfam" id="PF19306">
    <property type="entry name" value="WHD_Lhr"/>
    <property type="match status" value="1"/>
</dbReference>
<name>A0A1I3F1U2_9RHOB</name>
<keyword evidence="13" id="KW-1185">Reference proteome</keyword>
<comment type="similarity">
    <text evidence="9">Belongs to the Lhr helicase family. Lhr-Core subfamily.</text>
</comment>
<dbReference type="PROSITE" id="PS51194">
    <property type="entry name" value="HELICASE_CTER"/>
    <property type="match status" value="1"/>
</dbReference>
<sequence length="827" mass="89518">MDAAAAPSDLLPPRFADWFARRGWQAHPHQLALLERARLGGADLLVAPTGGGKTLAGFLPSLVALEGAPRPGLHTLYVSPLKALAADIRRNLQRPIEEMGLSIRVEDRTGDTRASARRRQRADPPQILLTTPESLALLLSYEDAPRIFAGLARVIVDEAHALAESKRGDQLMLGLARLRRLSPDLTVAGLSATVEDPAKLGRWLSPSGCRVLTADPGPEPDIAMLEAAAPPPWTGQGGRYAAPEVMELIRRHRTTLIFHNTRAQAELFFQALWAANDETLPIAIHHGSLDREARTRVEAAMVAGALRAVVCTGTLDLGIDWGDVDLVVQVGAPKNVKRLVQRIGRANHRYNAPSRALIVPANRFEVLECQAALEAVRDHDLDGEAERPPSLDVLCQHILATACAGPFQADALYDEVRLAGPYADLPRADFDACLAFCATGGYALAAYDRWKRLVEAPPGTFRLRDPRLTRAIRMNLGTIVGTETLGVRLKGKRGGGPKLGEVEEDFAATLSPGDTFLIGGEVVRFDALRELTLEVSRAPGRKPRIAVFGGTKFSTSTLLSNRVMDLLQAPERWATLPPAVESWLRLQAERSEIPPRDGLLVETFARGLAGVGHAGFPGAGGGDLRHHLGVYGFAGRNAHQTLGLLLTRRMETAGLAPLGFVASDYALLIWGLEEVVDPAPLFEPEGLREGLDLWLGDNAVMKRTFRSAAIIAGLIERNQPGGRKSGRQATFSSDILYDTLRRYDPDHLMMRITRDEAMRGLVDFDRIEAMLTRAAGRIRHVRAEGVTPLAAPLLLEVGKVPIKGEGAERLVEGEAAALMAEAGLTGV</sequence>
<proteinExistence type="inferred from homology"/>
<dbReference type="CDD" id="cd18796">
    <property type="entry name" value="SF2_C_LHR"/>
    <property type="match status" value="1"/>
</dbReference>
<dbReference type="SUPFAM" id="SSF52540">
    <property type="entry name" value="P-loop containing nucleoside triphosphate hydrolases"/>
    <property type="match status" value="1"/>
</dbReference>
<evidence type="ECO:0000259" key="11">
    <source>
        <dbReference type="PROSITE" id="PS51194"/>
    </source>
</evidence>
<dbReference type="InterPro" id="IPR052511">
    <property type="entry name" value="ATP-dep_Helicase"/>
</dbReference>
<evidence type="ECO:0000313" key="12">
    <source>
        <dbReference type="EMBL" id="SFI05206.1"/>
    </source>
</evidence>
<dbReference type="SMART" id="SM00487">
    <property type="entry name" value="DEXDc"/>
    <property type="match status" value="1"/>
</dbReference>